<sequence length="327" mass="37061">MELNPEPTICSATFTPSRSPMPKPRYKTTNWKQYNQSLINRGSLTFWIDEEAISGWAQSKQNKRGRPRRFSDLAITTALMVKRVFSMPLRALQGFIDSIFRLAHVPLSCPHYTCISRRAKQVEVSFKTKTRGAIQHLAIDATGLKVYGEGEWKVKKHGTDGKRRVWRKLHIAVDTNTHEIIAAEQSLSTVTDGEVLPNLLKQTRRSILEVSGDVAYDTRACHAAIKIKGAIALIPPREGAAFWERGHPRNLAVGCQKLYGSNKYWKERYGYHKRSLSETAMYRVKQLLGGKLSLRNYNAQVGETYAMIKALNKLTGLGRLCCVIQWN</sequence>
<organism evidence="2 3">
    <name type="scientific">Vibrio atlanticus</name>
    <dbReference type="NCBI Taxonomy" id="693153"/>
    <lineage>
        <taxon>Bacteria</taxon>
        <taxon>Pseudomonadati</taxon>
        <taxon>Pseudomonadota</taxon>
        <taxon>Gammaproteobacteria</taxon>
        <taxon>Vibrionales</taxon>
        <taxon>Vibrionaceae</taxon>
        <taxon>Vibrio</taxon>
    </lineage>
</organism>
<dbReference type="InterPro" id="IPR053520">
    <property type="entry name" value="Transposase_Tn903"/>
</dbReference>
<protein>
    <submittedName>
        <fullName evidence="2">Transposase DDE domain protein</fullName>
    </submittedName>
</protein>
<dbReference type="Pfam" id="PF13737">
    <property type="entry name" value="DDE_Tnp_1_5"/>
    <property type="match status" value="1"/>
</dbReference>
<reference evidence="3" key="1">
    <citation type="submission" date="2016-06" db="EMBL/GenBank/DDBJ databases">
        <authorList>
            <person name="Rodrigo-Torres Lidia"/>
            <person name="Arahal R.David."/>
        </authorList>
    </citation>
    <scope>NUCLEOTIDE SEQUENCE [LARGE SCALE GENOMIC DNA]</scope>
    <source>
        <strain evidence="3">CECT 7223</strain>
    </source>
</reference>
<feature type="domain" description="Transposase DDE" evidence="1">
    <location>
        <begin position="39"/>
        <end position="149"/>
    </location>
</feature>
<accession>A0A1C3J2K6</accession>
<evidence type="ECO:0000259" key="1">
    <source>
        <dbReference type="Pfam" id="PF13737"/>
    </source>
</evidence>
<dbReference type="InterPro" id="IPR053172">
    <property type="entry name" value="Tn903_transposase"/>
</dbReference>
<proteinExistence type="predicted"/>
<dbReference type="NCBIfam" id="NF033579">
    <property type="entry name" value="transpos_IS5_2"/>
    <property type="match status" value="1"/>
</dbReference>
<name>A0A1C3J2K6_9VIBR</name>
<gene>
    <name evidence="2" type="ORF">VAT7223_03946</name>
</gene>
<dbReference type="EMBL" id="FLQP01000074">
    <property type="protein sequence ID" value="SBS67904.1"/>
    <property type="molecule type" value="Genomic_DNA"/>
</dbReference>
<dbReference type="PANTHER" id="PTHR34631:SF3">
    <property type="entry name" value="ISSOD12 TRANSPOSASE TNPA_ISSOD12"/>
    <property type="match status" value="1"/>
</dbReference>
<evidence type="ECO:0000313" key="2">
    <source>
        <dbReference type="EMBL" id="SBS67904.1"/>
    </source>
</evidence>
<dbReference type="AlphaFoldDB" id="A0A1C3J2K6"/>
<evidence type="ECO:0000313" key="3">
    <source>
        <dbReference type="Proteomes" id="UP000092876"/>
    </source>
</evidence>
<dbReference type="Proteomes" id="UP000092876">
    <property type="component" value="Unassembled WGS sequence"/>
</dbReference>
<dbReference type="InterPro" id="IPR025668">
    <property type="entry name" value="Tnp_DDE_dom"/>
</dbReference>
<dbReference type="PANTHER" id="PTHR34631">
    <property type="match status" value="1"/>
</dbReference>